<gene>
    <name evidence="2" type="ORF">SAMN05421540_105125</name>
</gene>
<accession>A0A1H4ASF0</accession>
<evidence type="ECO:0000313" key="2">
    <source>
        <dbReference type="EMBL" id="SEA38612.1"/>
    </source>
</evidence>
<keyword evidence="3" id="KW-1185">Reference proteome</keyword>
<dbReference type="InterPro" id="IPR005901">
    <property type="entry name" value="GLPGLI"/>
</dbReference>
<dbReference type="STRING" id="908615.SAMN05421540_105125"/>
<keyword evidence="1" id="KW-0732">Signal</keyword>
<feature type="signal peptide" evidence="1">
    <location>
        <begin position="1"/>
        <end position="20"/>
    </location>
</feature>
<organism evidence="2 3">
    <name type="scientific">Psychroflexus halocasei</name>
    <dbReference type="NCBI Taxonomy" id="908615"/>
    <lineage>
        <taxon>Bacteria</taxon>
        <taxon>Pseudomonadati</taxon>
        <taxon>Bacteroidota</taxon>
        <taxon>Flavobacteriia</taxon>
        <taxon>Flavobacteriales</taxon>
        <taxon>Flavobacteriaceae</taxon>
        <taxon>Psychroflexus</taxon>
    </lineage>
</organism>
<sequence>MKKLLFITGIIALTFQFSQAQSAKITYKNELTVTKELEELKEKDPKKYERYSFMIKKMNERTKQLRYTLKFNDLRSEFKTNPKMAKGDDAVSNMSISQSEYFYDLSNNKRYQKNNISGKELLINKESISWEILPETKVIRGYKVRKAVAGQTFFSIDRESGELKEKEQPVTAWFTTQLPFAYGPENYGGLPGLILELKTQGKNYSVEKLEIDEDKDLEIKFPNLDKALSEKEAALMMHKAAAKMFGR</sequence>
<dbReference type="EMBL" id="FNQF01000005">
    <property type="protein sequence ID" value="SEA38612.1"/>
    <property type="molecule type" value="Genomic_DNA"/>
</dbReference>
<reference evidence="2 3" key="1">
    <citation type="submission" date="2016-10" db="EMBL/GenBank/DDBJ databases">
        <authorList>
            <person name="de Groot N.N."/>
        </authorList>
    </citation>
    <scope>NUCLEOTIDE SEQUENCE [LARGE SCALE GENOMIC DNA]</scope>
    <source>
        <strain evidence="2 3">DSM 23581</strain>
    </source>
</reference>
<proteinExistence type="predicted"/>
<protein>
    <submittedName>
        <fullName evidence="2">GLPGLI family protein</fullName>
    </submittedName>
</protein>
<evidence type="ECO:0000256" key="1">
    <source>
        <dbReference type="SAM" id="SignalP"/>
    </source>
</evidence>
<dbReference type="Pfam" id="PF09697">
    <property type="entry name" value="Porph_ging"/>
    <property type="match status" value="1"/>
</dbReference>
<dbReference type="NCBIfam" id="TIGR01200">
    <property type="entry name" value="GLPGLI"/>
    <property type="match status" value="1"/>
</dbReference>
<evidence type="ECO:0000313" key="3">
    <source>
        <dbReference type="Proteomes" id="UP000198820"/>
    </source>
</evidence>
<dbReference type="AlphaFoldDB" id="A0A1H4ASF0"/>
<feature type="chain" id="PRO_5011445012" evidence="1">
    <location>
        <begin position="21"/>
        <end position="247"/>
    </location>
</feature>
<name>A0A1H4ASF0_9FLAO</name>
<dbReference type="Proteomes" id="UP000198820">
    <property type="component" value="Unassembled WGS sequence"/>
</dbReference>
<dbReference type="RefSeq" id="WP_093243948.1">
    <property type="nucleotide sequence ID" value="NZ_FNQF01000005.1"/>
</dbReference>